<dbReference type="EMBL" id="LSSL01003584">
    <property type="protein sequence ID" value="OLY80312.1"/>
    <property type="molecule type" value="Genomic_DNA"/>
</dbReference>
<dbReference type="AlphaFoldDB" id="A0A1R0GTT4"/>
<reference evidence="1 2" key="1">
    <citation type="journal article" date="2016" name="Mol. Biol. Evol.">
        <title>Genome-Wide Survey of Gut Fungi (Harpellales) Reveals the First Horizontally Transferred Ubiquitin Gene from a Mosquito Host.</title>
        <authorList>
            <person name="Wang Y."/>
            <person name="White M.M."/>
            <person name="Kvist S."/>
            <person name="Moncalvo J.M."/>
        </authorList>
    </citation>
    <scope>NUCLEOTIDE SEQUENCE [LARGE SCALE GENOMIC DNA]</scope>
    <source>
        <strain evidence="1 2">ALG-7-W6</strain>
    </source>
</reference>
<proteinExistence type="predicted"/>
<keyword evidence="1" id="KW-0418">Kinase</keyword>
<name>A0A1R0GTT4_9FUNG</name>
<keyword evidence="1" id="KW-0808">Transferase</keyword>
<dbReference type="GO" id="GO:0016301">
    <property type="term" value="F:kinase activity"/>
    <property type="evidence" value="ECO:0007669"/>
    <property type="project" value="UniProtKB-KW"/>
</dbReference>
<accession>A0A1R0GTT4</accession>
<dbReference type="InterPro" id="IPR027417">
    <property type="entry name" value="P-loop_NTPase"/>
</dbReference>
<dbReference type="OrthoDB" id="6362633at2759"/>
<organism evidence="1 2">
    <name type="scientific">Smittium mucronatum</name>
    <dbReference type="NCBI Taxonomy" id="133383"/>
    <lineage>
        <taxon>Eukaryota</taxon>
        <taxon>Fungi</taxon>
        <taxon>Fungi incertae sedis</taxon>
        <taxon>Zoopagomycota</taxon>
        <taxon>Kickxellomycotina</taxon>
        <taxon>Harpellomycetes</taxon>
        <taxon>Harpellales</taxon>
        <taxon>Legeriomycetaceae</taxon>
        <taxon>Smittium</taxon>
    </lineage>
</organism>
<dbReference type="STRING" id="133383.A0A1R0GTT4"/>
<protein>
    <submittedName>
        <fullName evidence="1">Putative uridine kinase</fullName>
    </submittedName>
</protein>
<comment type="caution">
    <text evidence="1">The sequence shown here is derived from an EMBL/GenBank/DDBJ whole genome shotgun (WGS) entry which is preliminary data.</text>
</comment>
<dbReference type="SUPFAM" id="SSF52540">
    <property type="entry name" value="P-loop containing nucleoside triphosphate hydrolases"/>
    <property type="match status" value="1"/>
</dbReference>
<evidence type="ECO:0000313" key="2">
    <source>
        <dbReference type="Proteomes" id="UP000187455"/>
    </source>
</evidence>
<dbReference type="Proteomes" id="UP000187455">
    <property type="component" value="Unassembled WGS sequence"/>
</dbReference>
<gene>
    <name evidence="1" type="ORF">AYI68_g5595</name>
</gene>
<sequence>MDGFHLPKAALDSFEDPKLAHSRRGAHWTFDSTGFVNLIKLLPGAKPVTAPSFDHSIGDPVPNAIVISGSTKLILVEGLYTILSTTKPWSDLNSLWSETWLIKSKDANLTAARLAQRHVSSGLEPDLAGARNRILINDSLNADFLLNDLPENIDVTILN</sequence>
<keyword evidence="2" id="KW-1185">Reference proteome</keyword>
<dbReference type="Gene3D" id="3.40.50.300">
    <property type="entry name" value="P-loop containing nucleotide triphosphate hydrolases"/>
    <property type="match status" value="2"/>
</dbReference>
<evidence type="ECO:0000313" key="1">
    <source>
        <dbReference type="EMBL" id="OLY80312.1"/>
    </source>
</evidence>